<keyword evidence="1" id="KW-1133">Transmembrane helix</keyword>
<feature type="transmembrane region" description="Helical" evidence="1">
    <location>
        <begin position="31"/>
        <end position="50"/>
    </location>
</feature>
<reference evidence="3" key="1">
    <citation type="submission" date="2016-11" db="EMBL/GenBank/DDBJ databases">
        <authorList>
            <person name="Varghese N."/>
            <person name="Submissions S."/>
        </authorList>
    </citation>
    <scope>NUCLEOTIDE SEQUENCE [LARGE SCALE GENOMIC DNA]</scope>
    <source>
        <strain evidence="3">UWOS</strain>
    </source>
</reference>
<evidence type="ECO:0000256" key="1">
    <source>
        <dbReference type="SAM" id="Phobius"/>
    </source>
</evidence>
<keyword evidence="1" id="KW-0812">Transmembrane</keyword>
<dbReference type="RefSeq" id="WP_073304295.1">
    <property type="nucleotide sequence ID" value="NZ_FRAW01000014.1"/>
</dbReference>
<proteinExistence type="predicted"/>
<evidence type="ECO:0000313" key="2">
    <source>
        <dbReference type="EMBL" id="SHK69805.1"/>
    </source>
</evidence>
<evidence type="ECO:0000313" key="3">
    <source>
        <dbReference type="Proteomes" id="UP000184275"/>
    </source>
</evidence>
<sequence>MERREIHLDAICGIMILFMILRHVSDYFTESAAYLTLYRILFFFMPWFCFKVGMFEKTMPG</sequence>
<keyword evidence="1" id="KW-0472">Membrane</keyword>
<protein>
    <recommendedName>
        <fullName evidence="4">TraX protein</fullName>
    </recommendedName>
</protein>
<feature type="transmembrane region" description="Helical" evidence="1">
    <location>
        <begin position="7"/>
        <end position="25"/>
    </location>
</feature>
<gene>
    <name evidence="2" type="ORF">SAMN05720469_11449</name>
</gene>
<name>A0A1M6UKP1_9BACT</name>
<dbReference type="Proteomes" id="UP000184275">
    <property type="component" value="Unassembled WGS sequence"/>
</dbReference>
<dbReference type="AlphaFoldDB" id="A0A1M6UKP1"/>
<evidence type="ECO:0008006" key="4">
    <source>
        <dbReference type="Google" id="ProtNLM"/>
    </source>
</evidence>
<accession>A0A1M6UKP1</accession>
<dbReference type="EMBL" id="FRAW01000014">
    <property type="protein sequence ID" value="SHK69805.1"/>
    <property type="molecule type" value="Genomic_DNA"/>
</dbReference>
<keyword evidence="3" id="KW-1185">Reference proteome</keyword>
<organism evidence="2 3">
    <name type="scientific">Fibrobacter intestinalis</name>
    <dbReference type="NCBI Taxonomy" id="28122"/>
    <lineage>
        <taxon>Bacteria</taxon>
        <taxon>Pseudomonadati</taxon>
        <taxon>Fibrobacterota</taxon>
        <taxon>Fibrobacteria</taxon>
        <taxon>Fibrobacterales</taxon>
        <taxon>Fibrobacteraceae</taxon>
        <taxon>Fibrobacter</taxon>
    </lineage>
</organism>